<sequence length="76" mass="8408">MPQLVINIENKGILASLKRVLSSLDGVSIVKTIHTSSPSRPDITQTAGYREAMEDKREGRVYHADNAEDMLKQILG</sequence>
<gene>
    <name evidence="1" type="ORF">ACFFK8_04025</name>
</gene>
<comment type="caution">
    <text evidence="1">The sequence shown here is derived from an EMBL/GenBank/DDBJ whole genome shotgun (WGS) entry which is preliminary data.</text>
</comment>
<name>A0ABV5ZI17_9BACT</name>
<evidence type="ECO:0000313" key="1">
    <source>
        <dbReference type="EMBL" id="MFB9897001.1"/>
    </source>
</evidence>
<dbReference type="RefSeq" id="WP_005847129.1">
    <property type="nucleotide sequence ID" value="NZ_JADU01000036.1"/>
</dbReference>
<keyword evidence="2" id="KW-1185">Reference proteome</keyword>
<dbReference type="EMBL" id="JBHLZF010000001">
    <property type="protein sequence ID" value="MFB9897001.1"/>
    <property type="molecule type" value="Genomic_DNA"/>
</dbReference>
<reference evidence="1 2" key="1">
    <citation type="submission" date="2024-09" db="EMBL/GenBank/DDBJ databases">
        <authorList>
            <person name="Sun Q."/>
            <person name="Mori K."/>
        </authorList>
    </citation>
    <scope>NUCLEOTIDE SEQUENCE [LARGE SCALE GENOMIC DNA]</scope>
    <source>
        <strain evidence="1 2">ATCC 51272</strain>
    </source>
</reference>
<accession>A0ABV5ZI17</accession>
<proteinExistence type="predicted"/>
<dbReference type="Proteomes" id="UP001589688">
    <property type="component" value="Unassembled WGS sequence"/>
</dbReference>
<protein>
    <submittedName>
        <fullName evidence="1">Response regulator</fullName>
    </submittedName>
</protein>
<evidence type="ECO:0000313" key="2">
    <source>
        <dbReference type="Proteomes" id="UP001589688"/>
    </source>
</evidence>
<organism evidence="1 2">
    <name type="scientific">Hallella seregens ATCC 51272</name>
    <dbReference type="NCBI Taxonomy" id="1336250"/>
    <lineage>
        <taxon>Bacteria</taxon>
        <taxon>Pseudomonadati</taxon>
        <taxon>Bacteroidota</taxon>
        <taxon>Bacteroidia</taxon>
        <taxon>Bacteroidales</taxon>
        <taxon>Prevotellaceae</taxon>
        <taxon>Hallella</taxon>
    </lineage>
</organism>